<dbReference type="EMBL" id="MRDB01000093">
    <property type="protein sequence ID" value="RKL25837.1"/>
    <property type="molecule type" value="Genomic_DNA"/>
</dbReference>
<dbReference type="PANTHER" id="PTHR10039:SF14">
    <property type="entry name" value="NACHT DOMAIN-CONTAINING PROTEIN"/>
    <property type="match status" value="1"/>
</dbReference>
<dbReference type="AlphaFoldDB" id="A0A420S994"/>
<accession>A0A420S994</accession>
<proteinExistence type="predicted"/>
<dbReference type="InterPro" id="IPR056125">
    <property type="entry name" value="DUF7708"/>
</dbReference>
<dbReference type="InterPro" id="IPR056884">
    <property type="entry name" value="NPHP3-like_N"/>
</dbReference>
<name>A0A420S994_GIBIN</name>
<gene>
    <name evidence="4" type="ORF">BFJ72_g13955</name>
</gene>
<dbReference type="Pfam" id="PF24809">
    <property type="entry name" value="DUF7708"/>
    <property type="match status" value="1"/>
</dbReference>
<keyword evidence="1" id="KW-0677">Repeat</keyword>
<evidence type="ECO:0000259" key="3">
    <source>
        <dbReference type="Pfam" id="PF24883"/>
    </source>
</evidence>
<reference evidence="4 5" key="1">
    <citation type="journal article" date="2018" name="Sci. Rep.">
        <title>Characterisation of pathogen-specific regions and novel effector candidates in Fusarium oxysporum f. sp. cepae.</title>
        <authorList>
            <person name="Armitage A.D."/>
            <person name="Taylor A."/>
            <person name="Sobczyk M.K."/>
            <person name="Baxter L."/>
            <person name="Greenfield B.P."/>
            <person name="Bates H.J."/>
            <person name="Wilson F."/>
            <person name="Jackson A.C."/>
            <person name="Ott S."/>
            <person name="Harrison R.J."/>
            <person name="Clarkson J.P."/>
        </authorList>
    </citation>
    <scope>NUCLEOTIDE SEQUENCE [LARGE SCALE GENOMIC DNA]</scope>
    <source>
        <strain evidence="4 5">Fp_A8</strain>
    </source>
</reference>
<comment type="caution">
    <text evidence="4">The sequence shown here is derived from an EMBL/GenBank/DDBJ whole genome shotgun (WGS) entry which is preliminary data.</text>
</comment>
<evidence type="ECO:0000313" key="5">
    <source>
        <dbReference type="Proteomes" id="UP000283569"/>
    </source>
</evidence>
<feature type="domain" description="DUF7708" evidence="2">
    <location>
        <begin position="65"/>
        <end position="194"/>
    </location>
</feature>
<dbReference type="Pfam" id="PF24883">
    <property type="entry name" value="NPHP3_N"/>
    <property type="match status" value="1"/>
</dbReference>
<protein>
    <submittedName>
        <fullName evidence="4">Uncharacterized protein</fullName>
    </submittedName>
</protein>
<dbReference type="Proteomes" id="UP000283569">
    <property type="component" value="Unassembled WGS sequence"/>
</dbReference>
<evidence type="ECO:0000259" key="2">
    <source>
        <dbReference type="Pfam" id="PF24809"/>
    </source>
</evidence>
<dbReference type="PANTHER" id="PTHR10039">
    <property type="entry name" value="AMELOGENIN"/>
    <property type="match status" value="1"/>
</dbReference>
<sequence>MASISVLDAFESAKREFLSKYPDRHTYDFNAFQTIDHVYQAAQQIQEQQAKSRTMRNLNKIRPLLETLRHYGSVVETFVQVKPDVLALIWISSTVDSIYDKIIDTMEQIGISLPAFQKYIQLFPQNNKMHQVLCLFYQDILDFYSSILEVFKHNKWSTLFKSLWPRYLGRIQVIQRNMSQHRSLMNDEATLAHLVQAEKDRNRDLEEYERQFDFRQFQEFEMVRNSLNARLYDQDLEFLKRRASHGSGGWLEEDNAYKQWINFQDKSSRLLWLRGIPGAGQGNSNFF</sequence>
<evidence type="ECO:0000256" key="1">
    <source>
        <dbReference type="ARBA" id="ARBA00022737"/>
    </source>
</evidence>
<organism evidence="4 5">
    <name type="scientific">Gibberella intermedia</name>
    <name type="common">Bulb rot disease fungus</name>
    <name type="synonym">Fusarium proliferatum</name>
    <dbReference type="NCBI Taxonomy" id="948311"/>
    <lineage>
        <taxon>Eukaryota</taxon>
        <taxon>Fungi</taxon>
        <taxon>Dikarya</taxon>
        <taxon>Ascomycota</taxon>
        <taxon>Pezizomycotina</taxon>
        <taxon>Sordariomycetes</taxon>
        <taxon>Hypocreomycetidae</taxon>
        <taxon>Hypocreales</taxon>
        <taxon>Nectriaceae</taxon>
        <taxon>Fusarium</taxon>
        <taxon>Fusarium fujikuroi species complex</taxon>
    </lineage>
</organism>
<evidence type="ECO:0000313" key="4">
    <source>
        <dbReference type="EMBL" id="RKL25837.1"/>
    </source>
</evidence>
<feature type="domain" description="Nephrocystin 3-like N-terminal" evidence="3">
    <location>
        <begin position="246"/>
        <end position="280"/>
    </location>
</feature>